<accession>A0A369K4N3</accession>
<evidence type="ECO:0000313" key="1">
    <source>
        <dbReference type="EMBL" id="RDB26813.1"/>
    </source>
</evidence>
<sequence length="458" mass="51658">MLSQHTQFLKDVSDDREAVHLLQRATSVAGKDMFATHLENLAVKFNITSRGSDLFRMFLSWCHAAKPLPINLEAAMQARAHTEMQKRATKRAFIRRTNLDWKHSNRDAFLATIPIISVKALKTPFPPVGHHIAVSPSIAKKWHHHLAFGKQADKRKRRRPIHLLNSSKLIADIAPTDSAILKNEKGDIIGMVIRNFCPDEGAVAWADSVAKRAISIRKNIRMEDSGSLVQIGYSAGSRSSPKFDWVKNLLSNTHSENTLAEINDDDSSVFAFAWQQLRSLLPAPIIDDFDVYLNDTKIKRMDANGHLPSSQSQRSYSVKILDNEFDFHHAELAPPTGVFGQNYSRPIHFETQPHKYAASWTLSRDTGVAGGMHFYFAKYGIRVQGAPNTVIVWIPTEAHGTCLPNYHPTNNEPPFSQRGLAFVTSNRLPSIWQAYVNGCLTRTQALHKITHRSDERYR</sequence>
<dbReference type="OrthoDB" id="3060302at2759"/>
<name>A0A369K4N3_HYPMA</name>
<proteinExistence type="predicted"/>
<dbReference type="EMBL" id="LUEZ02000023">
    <property type="protein sequence ID" value="RDB26813.1"/>
    <property type="molecule type" value="Genomic_DNA"/>
</dbReference>
<comment type="caution">
    <text evidence="1">The sequence shown here is derived from an EMBL/GenBank/DDBJ whole genome shotgun (WGS) entry which is preliminary data.</text>
</comment>
<dbReference type="AlphaFoldDB" id="A0A369K4N3"/>
<dbReference type="Proteomes" id="UP000076154">
    <property type="component" value="Unassembled WGS sequence"/>
</dbReference>
<dbReference type="STRING" id="39966.A0A369K4N3"/>
<protein>
    <submittedName>
        <fullName evidence="1">Uncharacterized protein</fullName>
    </submittedName>
</protein>
<organism evidence="1 2">
    <name type="scientific">Hypsizygus marmoreus</name>
    <name type="common">White beech mushroom</name>
    <name type="synonym">Agaricus marmoreus</name>
    <dbReference type="NCBI Taxonomy" id="39966"/>
    <lineage>
        <taxon>Eukaryota</taxon>
        <taxon>Fungi</taxon>
        <taxon>Dikarya</taxon>
        <taxon>Basidiomycota</taxon>
        <taxon>Agaricomycotina</taxon>
        <taxon>Agaricomycetes</taxon>
        <taxon>Agaricomycetidae</taxon>
        <taxon>Agaricales</taxon>
        <taxon>Tricholomatineae</taxon>
        <taxon>Lyophyllaceae</taxon>
        <taxon>Hypsizygus</taxon>
    </lineage>
</organism>
<gene>
    <name evidence="1" type="ORF">Hypma_005384</name>
</gene>
<dbReference type="InParanoid" id="A0A369K4N3"/>
<keyword evidence="2" id="KW-1185">Reference proteome</keyword>
<reference evidence="1" key="1">
    <citation type="submission" date="2018-04" db="EMBL/GenBank/DDBJ databases">
        <title>Whole genome sequencing of Hypsizygus marmoreus.</title>
        <authorList>
            <person name="Choi I.-G."/>
            <person name="Min B."/>
            <person name="Kim J.-G."/>
            <person name="Kim S."/>
            <person name="Oh Y.-L."/>
            <person name="Kong W.-S."/>
            <person name="Park H."/>
            <person name="Jeong J."/>
            <person name="Song E.-S."/>
        </authorList>
    </citation>
    <scope>NUCLEOTIDE SEQUENCE [LARGE SCALE GENOMIC DNA]</scope>
    <source>
        <strain evidence="1">51987-8</strain>
    </source>
</reference>
<evidence type="ECO:0000313" key="2">
    <source>
        <dbReference type="Proteomes" id="UP000076154"/>
    </source>
</evidence>